<dbReference type="EMBL" id="JAMYWD010000009">
    <property type="protein sequence ID" value="KAJ4959840.1"/>
    <property type="molecule type" value="Genomic_DNA"/>
</dbReference>
<protein>
    <submittedName>
        <fullName evidence="1">Uncharacterized protein</fullName>
    </submittedName>
</protein>
<organism evidence="1 2">
    <name type="scientific">Protea cynaroides</name>
    <dbReference type="NCBI Taxonomy" id="273540"/>
    <lineage>
        <taxon>Eukaryota</taxon>
        <taxon>Viridiplantae</taxon>
        <taxon>Streptophyta</taxon>
        <taxon>Embryophyta</taxon>
        <taxon>Tracheophyta</taxon>
        <taxon>Spermatophyta</taxon>
        <taxon>Magnoliopsida</taxon>
        <taxon>Proteales</taxon>
        <taxon>Proteaceae</taxon>
        <taxon>Protea</taxon>
    </lineage>
</organism>
<dbReference type="Proteomes" id="UP001141806">
    <property type="component" value="Unassembled WGS sequence"/>
</dbReference>
<accession>A0A9Q0K2T4</accession>
<dbReference type="AlphaFoldDB" id="A0A9Q0K2T4"/>
<evidence type="ECO:0000313" key="2">
    <source>
        <dbReference type="Proteomes" id="UP001141806"/>
    </source>
</evidence>
<comment type="caution">
    <text evidence="1">The sequence shown here is derived from an EMBL/GenBank/DDBJ whole genome shotgun (WGS) entry which is preliminary data.</text>
</comment>
<gene>
    <name evidence="1" type="ORF">NE237_019750</name>
</gene>
<reference evidence="1" key="1">
    <citation type="journal article" date="2023" name="Plant J.">
        <title>The genome of the king protea, Protea cynaroides.</title>
        <authorList>
            <person name="Chang J."/>
            <person name="Duong T.A."/>
            <person name="Schoeman C."/>
            <person name="Ma X."/>
            <person name="Roodt D."/>
            <person name="Barker N."/>
            <person name="Li Z."/>
            <person name="Van de Peer Y."/>
            <person name="Mizrachi E."/>
        </authorList>
    </citation>
    <scope>NUCLEOTIDE SEQUENCE</scope>
    <source>
        <tissue evidence="1">Young leaves</tissue>
    </source>
</reference>
<proteinExistence type="predicted"/>
<sequence length="151" mass="16126">MVAPGGGLLPAEGPRRSAIHQVVLRQVAIGSSSGAMAIGGGRFLNEGLREVAKGIRHEGFGQQDFLPSVGQDSMNPGRTKEFFLVVFVRAVADHRAYGRSSFQAAGLGAGSVSTVSCCEGPSKYRQRYKYCLLVSYRCFSMLLHNSKALAS</sequence>
<keyword evidence="2" id="KW-1185">Reference proteome</keyword>
<name>A0A9Q0K2T4_9MAGN</name>
<evidence type="ECO:0000313" key="1">
    <source>
        <dbReference type="EMBL" id="KAJ4959840.1"/>
    </source>
</evidence>